<dbReference type="AlphaFoldDB" id="A0A1M7GUU1"/>
<feature type="signal peptide" evidence="1">
    <location>
        <begin position="1"/>
        <end position="19"/>
    </location>
</feature>
<protein>
    <submittedName>
        <fullName evidence="3">PAP2 superfamily protein</fullName>
    </submittedName>
</protein>
<name>A0A1M7GUU1_9FLAO</name>
<feature type="chain" id="PRO_5012839266" evidence="1">
    <location>
        <begin position="20"/>
        <end position="460"/>
    </location>
</feature>
<keyword evidence="4" id="KW-1185">Reference proteome</keyword>
<proteinExistence type="predicted"/>
<dbReference type="InterPro" id="IPR000326">
    <property type="entry name" value="PAP2/HPO"/>
</dbReference>
<dbReference type="Gene3D" id="1.10.606.20">
    <property type="match status" value="1"/>
</dbReference>
<keyword evidence="1" id="KW-0732">Signal</keyword>
<dbReference type="SUPFAM" id="SSF48317">
    <property type="entry name" value="Acid phosphatase/Vanadium-dependent haloperoxidase"/>
    <property type="match status" value="1"/>
</dbReference>
<evidence type="ECO:0000259" key="2">
    <source>
        <dbReference type="Pfam" id="PF01569"/>
    </source>
</evidence>
<dbReference type="STRING" id="178356.SAMN05216269_10366"/>
<dbReference type="CDD" id="cd03398">
    <property type="entry name" value="PAP2_haloperoxidase"/>
    <property type="match status" value="1"/>
</dbReference>
<organism evidence="3 4">
    <name type="scientific">Flavobacterium xinjiangense</name>
    <dbReference type="NCBI Taxonomy" id="178356"/>
    <lineage>
        <taxon>Bacteria</taxon>
        <taxon>Pseudomonadati</taxon>
        <taxon>Bacteroidota</taxon>
        <taxon>Flavobacteriia</taxon>
        <taxon>Flavobacteriales</taxon>
        <taxon>Flavobacteriaceae</taxon>
        <taxon>Flavobacterium</taxon>
    </lineage>
</organism>
<dbReference type="OrthoDB" id="9780455at2"/>
<evidence type="ECO:0000313" key="3">
    <source>
        <dbReference type="EMBL" id="SHM19627.1"/>
    </source>
</evidence>
<dbReference type="Pfam" id="PF01569">
    <property type="entry name" value="PAP2"/>
    <property type="match status" value="1"/>
</dbReference>
<sequence length="460" mass="51966">MRKYIFIAIILFLGTTCFSQNSEKFSSKDYVSALKKVTDVMVNDVTSPVAAARYYAYVTLASNEVMSLFQMPERSFSKSLNGFPKVEVADTLITKSDASLASVYTVYKMAEKLLPSGYKFSTEADSLMRVAVKKGISKEQTKRTSQLVQIAIAQITPYIRADNFRKLSNFKKYTPLSGDGHWQPTGPGYMQAVEPNWNQIRPFLLDSAQQFKPIAPIVFDTAKTSSFYKQMDEVYNIVNKLTKKQKAIASFWDCNPFALQQIGHVEFGFKKISPGGHWIGITGKACLKKETSLEQTIFIHTTVAITLTDAFISCWDGKFKTNRVRPETAINKWIDNRWKPLLQTPPFPEYTSGHSVISTAAATVLTKIFGDNFSFTDTTETEFGLPERKFKSFLQASQEAAISRLYGGIHFRDAIENGALQGEQIGKYIVIKILESNNRNFTFMKDKKQHNNQIISHDEM</sequence>
<dbReference type="EMBL" id="FRCL01000003">
    <property type="protein sequence ID" value="SHM19627.1"/>
    <property type="molecule type" value="Genomic_DNA"/>
</dbReference>
<accession>A0A1M7GUU1</accession>
<dbReference type="RefSeq" id="WP_073206008.1">
    <property type="nucleotide sequence ID" value="NZ_FRCL01000003.1"/>
</dbReference>
<dbReference type="Proteomes" id="UP000184092">
    <property type="component" value="Unassembled WGS sequence"/>
</dbReference>
<feature type="domain" description="Phosphatidic acid phosphatase type 2/haloperoxidase" evidence="2">
    <location>
        <begin position="305"/>
        <end position="427"/>
    </location>
</feature>
<dbReference type="PANTHER" id="PTHR34599:SF2">
    <property type="entry name" value="TRAF-TYPE DOMAIN-CONTAINING PROTEIN"/>
    <property type="match status" value="1"/>
</dbReference>
<evidence type="ECO:0000256" key="1">
    <source>
        <dbReference type="SAM" id="SignalP"/>
    </source>
</evidence>
<dbReference type="InterPro" id="IPR052559">
    <property type="entry name" value="V-haloperoxidase"/>
</dbReference>
<reference evidence="4" key="1">
    <citation type="submission" date="2016-11" db="EMBL/GenBank/DDBJ databases">
        <authorList>
            <person name="Varghese N."/>
            <person name="Submissions S."/>
        </authorList>
    </citation>
    <scope>NUCLEOTIDE SEQUENCE [LARGE SCALE GENOMIC DNA]</scope>
    <source>
        <strain evidence="4">CGMCC 1.2749</strain>
    </source>
</reference>
<dbReference type="PANTHER" id="PTHR34599">
    <property type="entry name" value="PEROXIDASE-RELATED"/>
    <property type="match status" value="1"/>
</dbReference>
<evidence type="ECO:0000313" key="4">
    <source>
        <dbReference type="Proteomes" id="UP000184092"/>
    </source>
</evidence>
<dbReference type="InterPro" id="IPR036938">
    <property type="entry name" value="PAP2/HPO_sf"/>
</dbReference>
<gene>
    <name evidence="3" type="ORF">SAMN05216269_10366</name>
</gene>